<accession>A0A401ITL9</accession>
<keyword evidence="3" id="KW-1185">Reference proteome</keyword>
<evidence type="ECO:0000313" key="2">
    <source>
        <dbReference type="EMBL" id="GBG94890.1"/>
    </source>
</evidence>
<sequence length="437" mass="50102">MALTQLDDELAQEKSQNLIHQKKQRTILTAFGEISYVRRYYRTPAGKENFFALDRFLGFEGRQRVTPLLKYLVAKASPGMTNRHEAEVFSLLTPVTLSHQAVNQIVHVTGAQIKAQKESEAVQAQDAIETSQLTKRRQVPYLVVTGDALLFKECGNLVRHGSLHRVTVHEGSQKLLKRDGQPVKQRKELINAKTFSGTDREAVFWQADMYLHAHYDLRETVVITNSDNGSGYTADKFERFGSGAKQWIHQLDHFHVRRKLEERLSQSHPELIQKLLRAVFRDYSWKDVELVLTTIDSQLSTDPSGNYLARAEINKLAEYLNRNWSSLEPLWWNGKLHNPGGLGTSESGHRRYSYRLKGHGKYWSAQGAEAQALIIDCDKNNNLEYYLGLPQVALKRDKWSYDGKFILKLLRQPQRLSEPHVGVTVGKVEFNGKRYMV</sequence>
<protein>
    <recommendedName>
        <fullName evidence="4">Transposase</fullName>
    </recommendedName>
</protein>
<dbReference type="Proteomes" id="UP000286848">
    <property type="component" value="Unassembled WGS sequence"/>
</dbReference>
<dbReference type="AlphaFoldDB" id="A0A401ITL9"/>
<reference evidence="2 3" key="1">
    <citation type="journal article" date="2019" name="Int. J. Syst. Evol. Microbiol.">
        <title>Lactobacillus salitolerans sp. nov., a novel lactic acid bacterium isolated from spent mushroom substrates.</title>
        <authorList>
            <person name="Tohno M."/>
            <person name="Tanizawa Y."/>
            <person name="Kojima Y."/>
            <person name="Sakamoto M."/>
            <person name="Nakamura Y."/>
            <person name="Ohkuma M."/>
            <person name="Kobayashi H."/>
        </authorList>
    </citation>
    <scope>NUCLEOTIDE SEQUENCE [LARGE SCALE GENOMIC DNA]</scope>
    <source>
        <strain evidence="2 3">YK43</strain>
    </source>
</reference>
<comment type="similarity">
    <text evidence="1">Belongs to the UPF0236 family.</text>
</comment>
<dbReference type="InterPro" id="IPR009620">
    <property type="entry name" value="UPF0236"/>
</dbReference>
<evidence type="ECO:0000256" key="1">
    <source>
        <dbReference type="ARBA" id="ARBA00006539"/>
    </source>
</evidence>
<dbReference type="Pfam" id="PF06782">
    <property type="entry name" value="UPF0236"/>
    <property type="match status" value="1"/>
</dbReference>
<dbReference type="EMBL" id="BFFP01000020">
    <property type="protein sequence ID" value="GBG94890.1"/>
    <property type="molecule type" value="Genomic_DNA"/>
</dbReference>
<organism evidence="2 3">
    <name type="scientific">Ligilactobacillus salitolerans</name>
    <dbReference type="NCBI Taxonomy" id="1808352"/>
    <lineage>
        <taxon>Bacteria</taxon>
        <taxon>Bacillati</taxon>
        <taxon>Bacillota</taxon>
        <taxon>Bacilli</taxon>
        <taxon>Lactobacillales</taxon>
        <taxon>Lactobacillaceae</taxon>
        <taxon>Ligilactobacillus</taxon>
    </lineage>
</organism>
<evidence type="ECO:0008006" key="4">
    <source>
        <dbReference type="Google" id="ProtNLM"/>
    </source>
</evidence>
<name>A0A401ITL9_9LACO</name>
<evidence type="ECO:0000313" key="3">
    <source>
        <dbReference type="Proteomes" id="UP000286848"/>
    </source>
</evidence>
<gene>
    <name evidence="2" type="ORF">LFYK43_13490</name>
</gene>
<proteinExistence type="inferred from homology"/>
<comment type="caution">
    <text evidence="2">The sequence shown here is derived from an EMBL/GenBank/DDBJ whole genome shotgun (WGS) entry which is preliminary data.</text>
</comment>
<dbReference type="NCBIfam" id="NF033529">
    <property type="entry name" value="transpos_ISLre2"/>
    <property type="match status" value="1"/>
</dbReference>